<dbReference type="CDD" id="cd06171">
    <property type="entry name" value="Sigma70_r4"/>
    <property type="match status" value="1"/>
</dbReference>
<comment type="similarity">
    <text evidence="1">Belongs to the sigma-70 factor family. ECF subfamily.</text>
</comment>
<dbReference type="InterPro" id="IPR007627">
    <property type="entry name" value="RNA_pol_sigma70_r2"/>
</dbReference>
<dbReference type="EMBL" id="JBHUDG010000010">
    <property type="protein sequence ID" value="MFD1629780.1"/>
    <property type="molecule type" value="Genomic_DNA"/>
</dbReference>
<comment type="caution">
    <text evidence="7">The sequence shown here is derived from an EMBL/GenBank/DDBJ whole genome shotgun (WGS) entry which is preliminary data.</text>
</comment>
<dbReference type="Pfam" id="PF08281">
    <property type="entry name" value="Sigma70_r4_2"/>
    <property type="match status" value="1"/>
</dbReference>
<name>A0ABW4IC57_9SPHI</name>
<proteinExistence type="inferred from homology"/>
<evidence type="ECO:0000256" key="2">
    <source>
        <dbReference type="ARBA" id="ARBA00023015"/>
    </source>
</evidence>
<evidence type="ECO:0000259" key="5">
    <source>
        <dbReference type="Pfam" id="PF04542"/>
    </source>
</evidence>
<dbReference type="InterPro" id="IPR036388">
    <property type="entry name" value="WH-like_DNA-bd_sf"/>
</dbReference>
<evidence type="ECO:0000256" key="3">
    <source>
        <dbReference type="ARBA" id="ARBA00023082"/>
    </source>
</evidence>
<evidence type="ECO:0000256" key="4">
    <source>
        <dbReference type="ARBA" id="ARBA00023163"/>
    </source>
</evidence>
<keyword evidence="4" id="KW-0804">Transcription</keyword>
<dbReference type="InterPro" id="IPR013325">
    <property type="entry name" value="RNA_pol_sigma_r2"/>
</dbReference>
<dbReference type="InterPro" id="IPR013249">
    <property type="entry name" value="RNA_pol_sigma70_r4_t2"/>
</dbReference>
<dbReference type="Gene3D" id="1.10.10.10">
    <property type="entry name" value="Winged helix-like DNA-binding domain superfamily/Winged helix DNA-binding domain"/>
    <property type="match status" value="1"/>
</dbReference>
<keyword evidence="2" id="KW-0805">Transcription regulation</keyword>
<reference evidence="8" key="1">
    <citation type="journal article" date="2019" name="Int. J. Syst. Evol. Microbiol.">
        <title>The Global Catalogue of Microorganisms (GCM) 10K type strain sequencing project: providing services to taxonomists for standard genome sequencing and annotation.</title>
        <authorList>
            <consortium name="The Broad Institute Genomics Platform"/>
            <consortium name="The Broad Institute Genome Sequencing Center for Infectious Disease"/>
            <person name="Wu L."/>
            <person name="Ma J."/>
        </authorList>
    </citation>
    <scope>NUCLEOTIDE SEQUENCE [LARGE SCALE GENOMIC DNA]</scope>
    <source>
        <strain evidence="8">CCUG 53762</strain>
    </source>
</reference>
<gene>
    <name evidence="7" type="ORF">ACFSAH_07830</name>
</gene>
<dbReference type="InterPro" id="IPR014327">
    <property type="entry name" value="RNA_pol_sigma70_bacteroid"/>
</dbReference>
<dbReference type="NCBIfam" id="TIGR02937">
    <property type="entry name" value="sigma70-ECF"/>
    <property type="match status" value="1"/>
</dbReference>
<dbReference type="InterPro" id="IPR014284">
    <property type="entry name" value="RNA_pol_sigma-70_dom"/>
</dbReference>
<accession>A0ABW4IC57</accession>
<dbReference type="Proteomes" id="UP001597118">
    <property type="component" value="Unassembled WGS sequence"/>
</dbReference>
<dbReference type="PANTHER" id="PTHR43133:SF46">
    <property type="entry name" value="RNA POLYMERASE SIGMA-70 FACTOR ECF SUBFAMILY"/>
    <property type="match status" value="1"/>
</dbReference>
<protein>
    <submittedName>
        <fullName evidence="7">RNA polymerase sigma-70 factor</fullName>
    </submittedName>
</protein>
<keyword evidence="8" id="KW-1185">Reference proteome</keyword>
<dbReference type="Gene3D" id="1.10.1740.10">
    <property type="match status" value="1"/>
</dbReference>
<feature type="domain" description="RNA polymerase sigma-70 region 2" evidence="5">
    <location>
        <begin position="31"/>
        <end position="92"/>
    </location>
</feature>
<evidence type="ECO:0000256" key="1">
    <source>
        <dbReference type="ARBA" id="ARBA00010641"/>
    </source>
</evidence>
<evidence type="ECO:0000313" key="7">
    <source>
        <dbReference type="EMBL" id="MFD1629780.1"/>
    </source>
</evidence>
<feature type="domain" description="RNA polymerase sigma factor 70 region 4 type 2" evidence="6">
    <location>
        <begin position="129"/>
        <end position="175"/>
    </location>
</feature>
<dbReference type="PANTHER" id="PTHR43133">
    <property type="entry name" value="RNA POLYMERASE ECF-TYPE SIGMA FACTO"/>
    <property type="match status" value="1"/>
</dbReference>
<sequence length="190" mass="22606">MKINYKILPDDELLIKLSENNTDAFNEIYNRYWNVMFMSAYNVLRDREPCMDIVQELFIWLWEHRNQLDIASLKPYLMVAVKFKVANFIRSGKVRDSFFEKLKQTEEPYELAQDSLEVKELMAMINHFTNQLPEKCRKVFLLSRQEHLSNKEIAERLGISVKTVENQMTIAIKKMRSSLTRISSFLLLFL</sequence>
<evidence type="ECO:0000313" key="8">
    <source>
        <dbReference type="Proteomes" id="UP001597118"/>
    </source>
</evidence>
<dbReference type="Pfam" id="PF04542">
    <property type="entry name" value="Sigma70_r2"/>
    <property type="match status" value="1"/>
</dbReference>
<organism evidence="7 8">
    <name type="scientific">Pseudopedobacter beijingensis</name>
    <dbReference type="NCBI Taxonomy" id="1207056"/>
    <lineage>
        <taxon>Bacteria</taxon>
        <taxon>Pseudomonadati</taxon>
        <taxon>Bacteroidota</taxon>
        <taxon>Sphingobacteriia</taxon>
        <taxon>Sphingobacteriales</taxon>
        <taxon>Sphingobacteriaceae</taxon>
        <taxon>Pseudopedobacter</taxon>
    </lineage>
</organism>
<dbReference type="SUPFAM" id="SSF88946">
    <property type="entry name" value="Sigma2 domain of RNA polymerase sigma factors"/>
    <property type="match status" value="1"/>
</dbReference>
<dbReference type="NCBIfam" id="TIGR02985">
    <property type="entry name" value="Sig70_bacteroi1"/>
    <property type="match status" value="1"/>
</dbReference>
<dbReference type="InterPro" id="IPR013324">
    <property type="entry name" value="RNA_pol_sigma_r3/r4-like"/>
</dbReference>
<dbReference type="RefSeq" id="WP_379662161.1">
    <property type="nucleotide sequence ID" value="NZ_JBHUDG010000010.1"/>
</dbReference>
<dbReference type="SUPFAM" id="SSF88659">
    <property type="entry name" value="Sigma3 and sigma4 domains of RNA polymerase sigma factors"/>
    <property type="match status" value="1"/>
</dbReference>
<keyword evidence="3" id="KW-0731">Sigma factor</keyword>
<dbReference type="InterPro" id="IPR039425">
    <property type="entry name" value="RNA_pol_sigma-70-like"/>
</dbReference>
<evidence type="ECO:0000259" key="6">
    <source>
        <dbReference type="Pfam" id="PF08281"/>
    </source>
</evidence>